<dbReference type="EMBL" id="CP012542">
    <property type="protein sequence ID" value="QCD45664.1"/>
    <property type="molecule type" value="Genomic_DNA"/>
</dbReference>
<dbReference type="AlphaFoldDB" id="A0A6G5QJ76"/>
<dbReference type="InterPro" id="IPR054253">
    <property type="entry name" value="DUF6984"/>
</dbReference>
<evidence type="ECO:0000313" key="3">
    <source>
        <dbReference type="Proteomes" id="UP000503264"/>
    </source>
</evidence>
<keyword evidence="3" id="KW-1185">Reference proteome</keyword>
<dbReference type="Proteomes" id="UP000503264">
    <property type="component" value="Chromosome"/>
</dbReference>
<reference evidence="2 3" key="1">
    <citation type="submission" date="2016-07" db="EMBL/GenBank/DDBJ databases">
        <title>Comparative genomics of the Campylobacter concisus group.</title>
        <authorList>
            <person name="Miller W.G."/>
            <person name="Yee E."/>
            <person name="Chapman M.H."/>
            <person name="Huynh S."/>
            <person name="Bono J.L."/>
            <person name="On S.L.W."/>
            <person name="StLeger J."/>
            <person name="Foster G."/>
            <person name="Parker C.T."/>
        </authorList>
    </citation>
    <scope>NUCLEOTIDE SEQUENCE [LARGE SCALE GENOMIC DNA]</scope>
    <source>
        <strain evidence="2 3">CCUG 21559</strain>
    </source>
</reference>
<sequence>MVKKIFVYKDLLQIQNISLPELKLVKMLIKKAPNKEVYKFSKKIFHFNDGSMGSFGFVYDDDKYCGGGNYTSDICFYDADKVLCIATMYVYDNNLVDSVDIWKVDFSSLMQIPTDDESFFQNER</sequence>
<accession>A0A6G5QJ76</accession>
<dbReference type="Pfam" id="PF22480">
    <property type="entry name" value="DUF6984"/>
    <property type="match status" value="1"/>
</dbReference>
<protein>
    <recommendedName>
        <fullName evidence="1">DUF6984 domain-containing protein</fullName>
    </recommendedName>
</protein>
<evidence type="ECO:0000259" key="1">
    <source>
        <dbReference type="Pfam" id="PF22480"/>
    </source>
</evidence>
<proteinExistence type="predicted"/>
<gene>
    <name evidence="2" type="ORF">CMUC_1923</name>
</gene>
<name>A0A6G5QJ76_9BACT</name>
<organism evidence="2 3">
    <name type="scientific">Campylobacter mucosalis CCUG 21559</name>
    <dbReference type="NCBI Taxonomy" id="1032067"/>
    <lineage>
        <taxon>Bacteria</taxon>
        <taxon>Pseudomonadati</taxon>
        <taxon>Campylobacterota</taxon>
        <taxon>Epsilonproteobacteria</taxon>
        <taxon>Campylobacterales</taxon>
        <taxon>Campylobacteraceae</taxon>
        <taxon>Campylobacter</taxon>
    </lineage>
</organism>
<feature type="domain" description="DUF6984" evidence="1">
    <location>
        <begin position="15"/>
        <end position="113"/>
    </location>
</feature>
<evidence type="ECO:0000313" key="2">
    <source>
        <dbReference type="EMBL" id="QCD45664.1"/>
    </source>
</evidence>